<sequence length="26" mass="2919">MKQILLPVLTCLLFRSLNVTLNLTSS</sequence>
<protein>
    <submittedName>
        <fullName evidence="1">Uncharacterized protein</fullName>
    </submittedName>
</protein>
<reference evidence="1" key="2">
    <citation type="journal article" date="2015" name="Fish Shellfish Immunol.">
        <title>Early steps in the European eel (Anguilla anguilla)-Vibrio vulnificus interaction in the gills: Role of the RtxA13 toxin.</title>
        <authorList>
            <person name="Callol A."/>
            <person name="Pajuelo D."/>
            <person name="Ebbesson L."/>
            <person name="Teles M."/>
            <person name="MacKenzie S."/>
            <person name="Amaro C."/>
        </authorList>
    </citation>
    <scope>NUCLEOTIDE SEQUENCE</scope>
</reference>
<name>A0A0E9QZA6_ANGAN</name>
<organism evidence="1">
    <name type="scientific">Anguilla anguilla</name>
    <name type="common">European freshwater eel</name>
    <name type="synonym">Muraena anguilla</name>
    <dbReference type="NCBI Taxonomy" id="7936"/>
    <lineage>
        <taxon>Eukaryota</taxon>
        <taxon>Metazoa</taxon>
        <taxon>Chordata</taxon>
        <taxon>Craniata</taxon>
        <taxon>Vertebrata</taxon>
        <taxon>Euteleostomi</taxon>
        <taxon>Actinopterygii</taxon>
        <taxon>Neopterygii</taxon>
        <taxon>Teleostei</taxon>
        <taxon>Anguilliformes</taxon>
        <taxon>Anguillidae</taxon>
        <taxon>Anguilla</taxon>
    </lineage>
</organism>
<dbReference type="EMBL" id="GBXM01086336">
    <property type="protein sequence ID" value="JAH22241.1"/>
    <property type="molecule type" value="Transcribed_RNA"/>
</dbReference>
<proteinExistence type="predicted"/>
<evidence type="ECO:0000313" key="1">
    <source>
        <dbReference type="EMBL" id="JAH22241.1"/>
    </source>
</evidence>
<accession>A0A0E9QZA6</accession>
<dbReference type="AlphaFoldDB" id="A0A0E9QZA6"/>
<reference evidence="1" key="1">
    <citation type="submission" date="2014-11" db="EMBL/GenBank/DDBJ databases">
        <authorList>
            <person name="Amaro Gonzalez C."/>
        </authorList>
    </citation>
    <scope>NUCLEOTIDE SEQUENCE</scope>
</reference>